<evidence type="ECO:0000313" key="17">
    <source>
        <dbReference type="EnsemblMetazoa" id="CLYHEMP021833.1"/>
    </source>
</evidence>
<dbReference type="PANTHER" id="PTHR14885:SF3">
    <property type="entry name" value="CILIA- AND FLAGELLA-ASSOCIATED PROTEIN 44"/>
    <property type="match status" value="1"/>
</dbReference>
<feature type="compositionally biased region" description="Low complexity" evidence="15">
    <location>
        <begin position="381"/>
        <end position="392"/>
    </location>
</feature>
<feature type="repeat" description="WD" evidence="13">
    <location>
        <begin position="945"/>
        <end position="977"/>
    </location>
</feature>
<feature type="compositionally biased region" description="Polar residues" evidence="15">
    <location>
        <begin position="393"/>
        <end position="416"/>
    </location>
</feature>
<dbReference type="InterPro" id="IPR036322">
    <property type="entry name" value="WD40_repeat_dom_sf"/>
</dbReference>
<evidence type="ECO:0000256" key="9">
    <source>
        <dbReference type="ARBA" id="ARBA00023273"/>
    </source>
</evidence>
<dbReference type="InterPro" id="IPR015943">
    <property type="entry name" value="WD40/YVTN_repeat-like_dom_sf"/>
</dbReference>
<feature type="compositionally biased region" description="Basic and acidic residues" evidence="15">
    <location>
        <begin position="298"/>
        <end position="310"/>
    </location>
</feature>
<dbReference type="GO" id="GO:0060285">
    <property type="term" value="P:cilium-dependent cell motility"/>
    <property type="evidence" value="ECO:0007669"/>
    <property type="project" value="UniProtKB-ARBA"/>
</dbReference>
<evidence type="ECO:0000256" key="11">
    <source>
        <dbReference type="ARBA" id="ARBA00060934"/>
    </source>
</evidence>
<feature type="compositionally biased region" description="Low complexity" evidence="15">
    <location>
        <begin position="534"/>
        <end position="544"/>
    </location>
</feature>
<evidence type="ECO:0000256" key="15">
    <source>
        <dbReference type="SAM" id="MobiDB-lite"/>
    </source>
</evidence>
<evidence type="ECO:0000256" key="8">
    <source>
        <dbReference type="ARBA" id="ARBA00023212"/>
    </source>
</evidence>
<dbReference type="Proteomes" id="UP000594262">
    <property type="component" value="Unplaced"/>
</dbReference>
<feature type="compositionally biased region" description="Acidic residues" evidence="15">
    <location>
        <begin position="1210"/>
        <end position="1222"/>
    </location>
</feature>
<evidence type="ECO:0000256" key="4">
    <source>
        <dbReference type="ARBA" id="ARBA00022737"/>
    </source>
</evidence>
<comment type="function">
    <text evidence="10">Flagellar protein involved in sperm flagellum axoneme organization and function.</text>
</comment>
<evidence type="ECO:0000313" key="18">
    <source>
        <dbReference type="Proteomes" id="UP000594262"/>
    </source>
</evidence>
<comment type="subcellular location">
    <subcellularLocation>
        <location evidence="1">Cytoplasm</location>
        <location evidence="1">Cytoskeleton</location>
        <location evidence="1">Flagellum axoneme</location>
    </subcellularLocation>
</comment>
<keyword evidence="4" id="KW-0677">Repeat</keyword>
<feature type="coiled-coil region" evidence="14">
    <location>
        <begin position="1419"/>
        <end position="1453"/>
    </location>
</feature>
<evidence type="ECO:0000256" key="6">
    <source>
        <dbReference type="ARBA" id="ARBA00023054"/>
    </source>
</evidence>
<evidence type="ECO:0000256" key="12">
    <source>
        <dbReference type="ARBA" id="ARBA00074727"/>
    </source>
</evidence>
<feature type="compositionally biased region" description="Basic and acidic residues" evidence="15">
    <location>
        <begin position="221"/>
        <end position="280"/>
    </location>
</feature>
<feature type="compositionally biased region" description="Basic and acidic residues" evidence="15">
    <location>
        <begin position="159"/>
        <end position="179"/>
    </location>
</feature>
<keyword evidence="5" id="KW-0282">Flagellum</keyword>
<dbReference type="Pfam" id="PF00400">
    <property type="entry name" value="WD40"/>
    <property type="match status" value="3"/>
</dbReference>
<dbReference type="Gene3D" id="2.130.10.10">
    <property type="entry name" value="YVTN repeat-like/Quinoprotein amine dehydrogenase"/>
    <property type="match status" value="3"/>
</dbReference>
<feature type="compositionally biased region" description="Polar residues" evidence="15">
    <location>
        <begin position="313"/>
        <end position="346"/>
    </location>
</feature>
<reference evidence="17" key="1">
    <citation type="submission" date="2021-01" db="UniProtKB">
        <authorList>
            <consortium name="EnsemblMetazoa"/>
        </authorList>
    </citation>
    <scope>IDENTIFICATION</scope>
</reference>
<feature type="compositionally biased region" description="Basic and acidic residues" evidence="15">
    <location>
        <begin position="1"/>
        <end position="18"/>
    </location>
</feature>
<evidence type="ECO:0000256" key="13">
    <source>
        <dbReference type="PROSITE-ProRule" id="PRU00221"/>
    </source>
</evidence>
<name>A0A7M5XEV2_9CNID</name>
<dbReference type="GO" id="GO:0003341">
    <property type="term" value="P:cilium movement"/>
    <property type="evidence" value="ECO:0007669"/>
    <property type="project" value="UniProtKB-ARBA"/>
</dbReference>
<evidence type="ECO:0000256" key="7">
    <source>
        <dbReference type="ARBA" id="ARBA00023069"/>
    </source>
</evidence>
<keyword evidence="18" id="KW-1185">Reference proteome</keyword>
<feature type="compositionally biased region" description="Basic and acidic residues" evidence="15">
    <location>
        <begin position="347"/>
        <end position="363"/>
    </location>
</feature>
<dbReference type="InterPro" id="IPR055439">
    <property type="entry name" value="Beta-prop_EML_1st"/>
</dbReference>
<evidence type="ECO:0000256" key="2">
    <source>
        <dbReference type="ARBA" id="ARBA00022490"/>
    </source>
</evidence>
<feature type="compositionally biased region" description="Polar residues" evidence="15">
    <location>
        <begin position="559"/>
        <end position="572"/>
    </location>
</feature>
<feature type="region of interest" description="Disordered" evidence="15">
    <location>
        <begin position="47"/>
        <end position="587"/>
    </location>
</feature>
<comment type="similarity">
    <text evidence="11">Belongs to the CFAP44 family.</text>
</comment>
<dbReference type="SUPFAM" id="SSF50978">
    <property type="entry name" value="WD40 repeat-like"/>
    <property type="match status" value="2"/>
</dbReference>
<keyword evidence="3 13" id="KW-0853">WD repeat</keyword>
<feature type="compositionally biased region" description="Polar residues" evidence="15">
    <location>
        <begin position="99"/>
        <end position="134"/>
    </location>
</feature>
<dbReference type="Pfam" id="PF23409">
    <property type="entry name" value="Beta-prop_EML"/>
    <property type="match status" value="1"/>
</dbReference>
<feature type="compositionally biased region" description="Polar residues" evidence="15">
    <location>
        <begin position="469"/>
        <end position="506"/>
    </location>
</feature>
<keyword evidence="8" id="KW-0206">Cytoskeleton</keyword>
<feature type="compositionally biased region" description="Basic and acidic residues" evidence="15">
    <location>
        <begin position="84"/>
        <end position="97"/>
    </location>
</feature>
<evidence type="ECO:0000256" key="14">
    <source>
        <dbReference type="SAM" id="Coils"/>
    </source>
</evidence>
<evidence type="ECO:0000259" key="16">
    <source>
        <dbReference type="Pfam" id="PF23409"/>
    </source>
</evidence>
<feature type="compositionally biased region" description="Acidic residues" evidence="15">
    <location>
        <begin position="1192"/>
        <end position="1201"/>
    </location>
</feature>
<keyword evidence="9" id="KW-0966">Cell projection</keyword>
<feature type="compositionally biased region" description="Polar residues" evidence="15">
    <location>
        <begin position="364"/>
        <end position="377"/>
    </location>
</feature>
<feature type="compositionally biased region" description="Polar residues" evidence="15">
    <location>
        <begin position="200"/>
        <end position="219"/>
    </location>
</feature>
<feature type="region of interest" description="Disordered" evidence="15">
    <location>
        <begin position="1162"/>
        <end position="1228"/>
    </location>
</feature>
<feature type="compositionally biased region" description="Basic and acidic residues" evidence="15">
    <location>
        <begin position="1162"/>
        <end position="1186"/>
    </location>
</feature>
<keyword evidence="2" id="KW-0963">Cytoplasm</keyword>
<dbReference type="PROSITE" id="PS50082">
    <property type="entry name" value="WD_REPEATS_2"/>
    <property type="match status" value="1"/>
</dbReference>
<accession>A0A7M5XEV2</accession>
<proteinExistence type="inferred from homology"/>
<evidence type="ECO:0000256" key="3">
    <source>
        <dbReference type="ARBA" id="ARBA00022574"/>
    </source>
</evidence>
<evidence type="ECO:0000256" key="1">
    <source>
        <dbReference type="ARBA" id="ARBA00004611"/>
    </source>
</evidence>
<feature type="compositionally biased region" description="Low complexity" evidence="15">
    <location>
        <begin position="573"/>
        <end position="587"/>
    </location>
</feature>
<sequence length="1542" mass="172980">MADQDGKRTFENEEKHSIDINSNVSEEKEQKFKQATVKLKAEALRRFKLQEEEEQQNTDSTSKTQIKSKDLDEEGFPDQQFQHLESKPSTEDLKEEQNDQFSLNTENQNILLPDQTESNSPNHFDSKVEGNQSLLEEAVPAFETSSAKTNEDELNSTFIEERSDDKDQVLLKTSEKEDSEKEEESAEEGSFSKETVETVKPQSPVSLSNHSASENQISSAIKEENCVDVPKTERSLSKDSETDHPVLEENRSLGNREKEESSSLNHQDSENQHHQTDEKSLNNSEENELNDINFNIKNTEKTSDLEKEGEGVQTISEDTSPSINTTPVSDSKVTPSQLALSEQTMSDSKDEIPPAENTDDKNLSENQTQESGSNDVASSKEIINPEQPNEENTSNVDDNVNQEETSLSSSQNQATEDSPEETERQSNDNTDGENKDDTKPETEQCSQEQPVLEDSAVEEVPKQDEEMNESNSNDTESETVSNTNQENATDHTSVQNVADGDQTANGDRSADGDQGSVGENLASEAGDQAENSKEQTSSEQQESTGSPIDSRRPTEDSIDQNNEPQQLVEQKASSSQTSIVSKKSSTQIEDYELNDHLSKATTTPDIPPDFLTLFHSFGYECTKRWNLHMLSPDHIIFSAGNTFQILNLKTSEQINMRSTSGGGVGAIAVHPSRQYFAVSEKGVNPNIVIYQYPSLKLHRILRGGTEAAYSNLDFSPSGAKLASVGSYPDFMMTIWDWNKEQIVLRSKAFSQDVYKVAFSPEDEGHLCSSGTGHIKFWTMANTFTGLKLQGDLGRFGTTELSDISGFVELPDGKVLSGSEWGNMLLWDGGLIKAELTRKKKKTCHQGNIEQFFLDEGELITIGADGYVKVWDFESIDNADSLDESKLFEIEPMSELKVGADVKLLSMVKSLDEEESNNWFAQDSNGGIWSLDLSFSHTSQAPMKMHSYHSGKVLSLSMSPISHVAATTGEDGTVRLYDYFAKKLLCQKKFNSSGHSVIWIPRVIDTSCSSILVGFGDGVIRHLTITNSNKRTSKNPNASNVALHLSQVFKPHLKAVTCMVIDTPGKILATGSEDGIVFFFQIDKVFKPLGFVEVETHVVSLEWSSVTKGGKLLVVGKDGAVFEFKPPQAGKFDTAKSFQIPLEDLLINKFQFESVKDDLLRKEEEERKSKEQQEKQRKKQAEMDRKRALGITEEQETEGVSEEGEKKKNEEGEDEEENEDENSAETKEVHEKGNVLRGFYKCASSDNFILTLDGWDAGFFYECKFPVEKKKMDEKQVKLMKKFGQEPEKKEEGNIKAIKIPEISDVPVSSINFSKNGDFLAMGLQSGAIRVQNMRKTTFEKLDSYWFINAHDNQTGVIRDIAISFDNKFLMSVGEDGNIFTFSFMDQQKLKEFEQTRTQIKTKTIESRPADDIDDPKHYSIELEKQKAEHDKKLRLAEEKKQNVKTVIGKLRREFCKLKGKNAELPSYLQLPASDFIIDPQMRIDIEDETQSKVELLKKETAWESEKHEIAFKKLHQRYLSLFILVQPSVLGNIHSGISTRET</sequence>
<dbReference type="PANTHER" id="PTHR14885">
    <property type="entry name" value="CILIA- AND FLAGELLA-ASSOCIATED PROTEIN 43-RELATED"/>
    <property type="match status" value="1"/>
</dbReference>
<dbReference type="EnsemblMetazoa" id="CLYHEMT021833.1">
    <property type="protein sequence ID" value="CLYHEMP021833.1"/>
    <property type="gene ID" value="CLYHEMG021833"/>
</dbReference>
<feature type="domain" description="EML-like first beta-propeller" evidence="16">
    <location>
        <begin position="665"/>
        <end position="885"/>
    </location>
</feature>
<keyword evidence="6 14" id="KW-0175">Coiled coil</keyword>
<feature type="region of interest" description="Disordered" evidence="15">
    <location>
        <begin position="1"/>
        <end position="33"/>
    </location>
</feature>
<evidence type="ECO:0000256" key="10">
    <source>
        <dbReference type="ARBA" id="ARBA00055223"/>
    </source>
</evidence>
<dbReference type="InterPro" id="IPR001680">
    <property type="entry name" value="WD40_rpt"/>
</dbReference>
<dbReference type="SMART" id="SM00320">
    <property type="entry name" value="WD40"/>
    <property type="match status" value="7"/>
</dbReference>
<dbReference type="FunFam" id="2.130.10.10:FF:000401">
    <property type="entry name" value="Cilia- and flagella-associated protein 44"/>
    <property type="match status" value="1"/>
</dbReference>
<feature type="compositionally biased region" description="Basic and acidic residues" evidence="15">
    <location>
        <begin position="421"/>
        <end position="442"/>
    </location>
</feature>
<organism evidence="17 18">
    <name type="scientific">Clytia hemisphaerica</name>
    <dbReference type="NCBI Taxonomy" id="252671"/>
    <lineage>
        <taxon>Eukaryota</taxon>
        <taxon>Metazoa</taxon>
        <taxon>Cnidaria</taxon>
        <taxon>Hydrozoa</taxon>
        <taxon>Hydroidolina</taxon>
        <taxon>Leptothecata</taxon>
        <taxon>Obeliida</taxon>
        <taxon>Clytiidae</taxon>
        <taxon>Clytia</taxon>
    </lineage>
</organism>
<protein>
    <recommendedName>
        <fullName evidence="12">Cilia- and flagella-associated protein 44</fullName>
    </recommendedName>
</protein>
<keyword evidence="7" id="KW-0969">Cilium</keyword>
<evidence type="ECO:0000256" key="5">
    <source>
        <dbReference type="ARBA" id="ARBA00022846"/>
    </source>
</evidence>
<dbReference type="OrthoDB" id="1935234at2759"/>